<accession>M5E1B6</accession>
<dbReference type="InParanoid" id="M5E1B6"/>
<dbReference type="GO" id="GO:0052657">
    <property type="term" value="F:guanine phosphoribosyltransferase activity"/>
    <property type="evidence" value="ECO:0007669"/>
    <property type="project" value="UniProtKB-ARBA"/>
</dbReference>
<dbReference type="Proteomes" id="UP000012063">
    <property type="component" value="Unassembled WGS sequence"/>
</dbReference>
<evidence type="ECO:0000256" key="9">
    <source>
        <dbReference type="ARBA" id="ARBA00022679"/>
    </source>
</evidence>
<feature type="domain" description="Phosphoribosyltransferase" evidence="17">
    <location>
        <begin position="14"/>
        <end position="160"/>
    </location>
</feature>
<dbReference type="InterPro" id="IPR005904">
    <property type="entry name" value="Hxn_phspho_trans"/>
</dbReference>
<dbReference type="PANTHER" id="PTHR43340:SF1">
    <property type="entry name" value="HYPOXANTHINE PHOSPHORIBOSYLTRANSFERASE"/>
    <property type="match status" value="1"/>
</dbReference>
<dbReference type="EMBL" id="CAUI01000019">
    <property type="protein sequence ID" value="CCU79655.1"/>
    <property type="molecule type" value="Genomic_DNA"/>
</dbReference>
<protein>
    <recommendedName>
        <fullName evidence="16">Hypoxanthine phosphoribosyltransferase</fullName>
        <ecNumber evidence="16">2.4.2.8</ecNumber>
    </recommendedName>
</protein>
<dbReference type="GO" id="GO:0046100">
    <property type="term" value="P:hypoxanthine metabolic process"/>
    <property type="evidence" value="ECO:0007669"/>
    <property type="project" value="TreeGrafter"/>
</dbReference>
<comment type="catalytic activity">
    <reaction evidence="15">
        <text>IMP + diphosphate = hypoxanthine + 5-phospho-alpha-D-ribose 1-diphosphate</text>
        <dbReference type="Rhea" id="RHEA:17973"/>
        <dbReference type="ChEBI" id="CHEBI:17368"/>
        <dbReference type="ChEBI" id="CHEBI:33019"/>
        <dbReference type="ChEBI" id="CHEBI:58017"/>
        <dbReference type="ChEBI" id="CHEBI:58053"/>
        <dbReference type="EC" id="2.4.2.8"/>
    </reaction>
    <physiologicalReaction direction="right-to-left" evidence="15">
        <dbReference type="Rhea" id="RHEA:17975"/>
    </physiologicalReaction>
</comment>
<dbReference type="EC" id="2.4.2.8" evidence="16"/>
<keyword evidence="12 16" id="KW-0547">Nucleotide-binding</keyword>
<evidence type="ECO:0000256" key="15">
    <source>
        <dbReference type="ARBA" id="ARBA00049402"/>
    </source>
</evidence>
<comment type="pathway">
    <text evidence="5">Purine metabolism; GMP biosynthesis via salvage pathway; GMP from guanine: step 1/1.</text>
</comment>
<evidence type="ECO:0000256" key="12">
    <source>
        <dbReference type="ARBA" id="ARBA00022741"/>
    </source>
</evidence>
<dbReference type="GO" id="GO:0005829">
    <property type="term" value="C:cytosol"/>
    <property type="evidence" value="ECO:0007669"/>
    <property type="project" value="TreeGrafter"/>
</dbReference>
<dbReference type="PANTHER" id="PTHR43340">
    <property type="entry name" value="HYPOXANTHINE-GUANINE PHOSPHORIBOSYLTRANSFERASE"/>
    <property type="match status" value="1"/>
</dbReference>
<evidence type="ECO:0000256" key="16">
    <source>
        <dbReference type="RuleBase" id="RU364099"/>
    </source>
</evidence>
<dbReference type="AlphaFoldDB" id="M5E1B6"/>
<dbReference type="GO" id="GO:0006178">
    <property type="term" value="P:guanine salvage"/>
    <property type="evidence" value="ECO:0007669"/>
    <property type="project" value="TreeGrafter"/>
</dbReference>
<evidence type="ECO:0000256" key="14">
    <source>
        <dbReference type="ARBA" id="ARBA00048811"/>
    </source>
</evidence>
<comment type="pathway">
    <text evidence="4 16">Purine metabolism; IMP biosynthesis via salvage pathway; IMP from hypoxanthine: step 1/1.</text>
</comment>
<dbReference type="SUPFAM" id="SSF53271">
    <property type="entry name" value="PRTase-like"/>
    <property type="match status" value="1"/>
</dbReference>
<name>M5E1B6_9FIRM</name>
<comment type="cofactor">
    <cofactor evidence="1 16">
        <name>Mg(2+)</name>
        <dbReference type="ChEBI" id="CHEBI:18420"/>
    </cofactor>
</comment>
<comment type="catalytic activity">
    <reaction evidence="14">
        <text>GMP + diphosphate = guanine + 5-phospho-alpha-D-ribose 1-diphosphate</text>
        <dbReference type="Rhea" id="RHEA:25424"/>
        <dbReference type="ChEBI" id="CHEBI:16235"/>
        <dbReference type="ChEBI" id="CHEBI:33019"/>
        <dbReference type="ChEBI" id="CHEBI:58017"/>
        <dbReference type="ChEBI" id="CHEBI:58115"/>
        <dbReference type="EC" id="2.4.2.8"/>
    </reaction>
    <physiologicalReaction direction="right-to-left" evidence="14">
        <dbReference type="Rhea" id="RHEA:25426"/>
    </physiologicalReaction>
</comment>
<dbReference type="GO" id="GO:0000287">
    <property type="term" value="F:magnesium ion binding"/>
    <property type="evidence" value="ECO:0007669"/>
    <property type="project" value="TreeGrafter"/>
</dbReference>
<dbReference type="InterPro" id="IPR050408">
    <property type="entry name" value="HGPRT"/>
</dbReference>
<dbReference type="GO" id="GO:0032264">
    <property type="term" value="P:IMP salvage"/>
    <property type="evidence" value="ECO:0007669"/>
    <property type="project" value="UniProtKB-UniPathway"/>
</dbReference>
<sequence length="180" mass="20882">MDTQKLEKIIISEEEISQRIDELAAQLNKDFKDKEVIMVSILKSSLYFMADLSRKLKFPIRLDFLELNHYADEDNSGVIRVTRDLEFSISGKNVLIIENIIRTGLTHSYLLKNLGARNPKSINICTLLHISDNKLLDLPVQYTGFEIEDKFVVGYGLDYKEQYRNLSYIAEYKENPQSKN</sequence>
<keyword evidence="9 16" id="KW-0808">Transferase</keyword>
<evidence type="ECO:0000256" key="11">
    <source>
        <dbReference type="ARBA" id="ARBA00022726"/>
    </source>
</evidence>
<dbReference type="InterPro" id="IPR000836">
    <property type="entry name" value="PRTase_dom"/>
</dbReference>
<keyword evidence="10 16" id="KW-0479">Metal-binding</keyword>
<comment type="function">
    <text evidence="2">Purine salvage pathway enzyme that catalyzes the transfer of the ribosyl-5-phosphate group from 5-phospho-alpha-D-ribose 1-diphosphate (PRPP) to the N9 position of the 6-oxopurines hypoxanthine and guanine to form the corresponding ribonucleotides IMP (inosine 5'-monophosphate) and GMP (guanosine 5'-monophosphate), with the release of PPi.</text>
</comment>
<keyword evidence="8 16" id="KW-0328">Glycosyltransferase</keyword>
<dbReference type="UniPathway" id="UPA00591">
    <property type="reaction ID" value="UER00648"/>
</dbReference>
<evidence type="ECO:0000256" key="4">
    <source>
        <dbReference type="ARBA" id="ARBA00004669"/>
    </source>
</evidence>
<dbReference type="Pfam" id="PF00156">
    <property type="entry name" value="Pribosyltran"/>
    <property type="match status" value="1"/>
</dbReference>
<evidence type="ECO:0000313" key="18">
    <source>
        <dbReference type="EMBL" id="CCU79655.1"/>
    </source>
</evidence>
<evidence type="ECO:0000256" key="7">
    <source>
        <dbReference type="ARBA" id="ARBA00022490"/>
    </source>
</evidence>
<evidence type="ECO:0000259" key="17">
    <source>
        <dbReference type="Pfam" id="PF00156"/>
    </source>
</evidence>
<dbReference type="STRING" id="1293054.HSACCH_01489"/>
<keyword evidence="19" id="KW-1185">Reference proteome</keyword>
<dbReference type="GO" id="GO:0004422">
    <property type="term" value="F:hypoxanthine phosphoribosyltransferase activity"/>
    <property type="evidence" value="ECO:0007669"/>
    <property type="project" value="InterPro"/>
</dbReference>
<dbReference type="RefSeq" id="WP_005488962.1">
    <property type="nucleotide sequence ID" value="NZ_CAUI01000019.1"/>
</dbReference>
<comment type="subcellular location">
    <subcellularLocation>
        <location evidence="3 16">Cytoplasm</location>
    </subcellularLocation>
</comment>
<dbReference type="eggNOG" id="COG0634">
    <property type="taxonomic scope" value="Bacteria"/>
</dbReference>
<keyword evidence="11 16" id="KW-0660">Purine salvage</keyword>
<keyword evidence="13 16" id="KW-0460">Magnesium</keyword>
<evidence type="ECO:0000256" key="2">
    <source>
        <dbReference type="ARBA" id="ARBA00002049"/>
    </source>
</evidence>
<evidence type="ECO:0000313" key="19">
    <source>
        <dbReference type="Proteomes" id="UP000012063"/>
    </source>
</evidence>
<evidence type="ECO:0000256" key="5">
    <source>
        <dbReference type="ARBA" id="ARBA00004676"/>
    </source>
</evidence>
<proteinExistence type="inferred from homology"/>
<dbReference type="Gene3D" id="3.40.50.2020">
    <property type="match status" value="1"/>
</dbReference>
<evidence type="ECO:0000256" key="1">
    <source>
        <dbReference type="ARBA" id="ARBA00001946"/>
    </source>
</evidence>
<organism evidence="18 19">
    <name type="scientific">Halanaerobium saccharolyticum subsp. saccharolyticum DSM 6643</name>
    <dbReference type="NCBI Taxonomy" id="1293054"/>
    <lineage>
        <taxon>Bacteria</taxon>
        <taxon>Bacillati</taxon>
        <taxon>Bacillota</taxon>
        <taxon>Clostridia</taxon>
        <taxon>Halanaerobiales</taxon>
        <taxon>Halanaerobiaceae</taxon>
        <taxon>Halanaerobium</taxon>
    </lineage>
</organism>
<dbReference type="GO" id="GO:0006166">
    <property type="term" value="P:purine ribonucleoside salvage"/>
    <property type="evidence" value="ECO:0007669"/>
    <property type="project" value="UniProtKB-KW"/>
</dbReference>
<evidence type="ECO:0000256" key="3">
    <source>
        <dbReference type="ARBA" id="ARBA00004496"/>
    </source>
</evidence>
<evidence type="ECO:0000256" key="10">
    <source>
        <dbReference type="ARBA" id="ARBA00022723"/>
    </source>
</evidence>
<evidence type="ECO:0000256" key="6">
    <source>
        <dbReference type="ARBA" id="ARBA00008391"/>
    </source>
</evidence>
<comment type="caution">
    <text evidence="18">The sequence shown here is derived from an EMBL/GenBank/DDBJ whole genome shotgun (WGS) entry which is preliminary data.</text>
</comment>
<dbReference type="CDD" id="cd06223">
    <property type="entry name" value="PRTases_typeI"/>
    <property type="match status" value="1"/>
</dbReference>
<evidence type="ECO:0000256" key="8">
    <source>
        <dbReference type="ARBA" id="ARBA00022676"/>
    </source>
</evidence>
<dbReference type="NCBIfam" id="TIGR01203">
    <property type="entry name" value="HGPRTase"/>
    <property type="match status" value="1"/>
</dbReference>
<evidence type="ECO:0000256" key="13">
    <source>
        <dbReference type="ARBA" id="ARBA00022842"/>
    </source>
</evidence>
<dbReference type="GO" id="GO:0032263">
    <property type="term" value="P:GMP salvage"/>
    <property type="evidence" value="ECO:0007669"/>
    <property type="project" value="TreeGrafter"/>
</dbReference>
<dbReference type="FunFam" id="3.40.50.2020:FF:000006">
    <property type="entry name" value="Hypoxanthine phosphoribosyltransferase"/>
    <property type="match status" value="1"/>
</dbReference>
<dbReference type="InterPro" id="IPR029057">
    <property type="entry name" value="PRTase-like"/>
</dbReference>
<gene>
    <name evidence="18" type="ORF">HSACCH_01489</name>
</gene>
<reference evidence="19" key="1">
    <citation type="journal article" date="2013" name="Genome Announc.">
        <title>Genome Sequence of Halanaerobium saccharolyticum subsp. saccharolyticum Strain DSM 6643T, a Halophilic Hydrogen-Producing Bacterium.</title>
        <authorList>
            <person name="Kivisto A."/>
            <person name="Larjo A."/>
            <person name="Ciranna A."/>
            <person name="Santala V."/>
            <person name="Roos C."/>
            <person name="Karp M."/>
        </authorList>
    </citation>
    <scope>NUCLEOTIDE SEQUENCE [LARGE SCALE GENOMIC DNA]</scope>
    <source>
        <strain evidence="19">DSM 6643</strain>
    </source>
</reference>
<keyword evidence="7 16" id="KW-0963">Cytoplasm</keyword>
<dbReference type="GO" id="GO:0000166">
    <property type="term" value="F:nucleotide binding"/>
    <property type="evidence" value="ECO:0007669"/>
    <property type="project" value="UniProtKB-KW"/>
</dbReference>
<comment type="similarity">
    <text evidence="6 16">Belongs to the purine/pyrimidine phosphoribosyltransferase family.</text>
</comment>
<dbReference type="OrthoDB" id="9802824at2"/>